<evidence type="ECO:0000313" key="4">
    <source>
        <dbReference type="Proteomes" id="UP000252558"/>
    </source>
</evidence>
<reference evidence="3 4" key="1">
    <citation type="submission" date="2018-07" db="EMBL/GenBank/DDBJ databases">
        <title>Corallincola holothuriorum sp. nov., a new facultative anaerobe isolated from sea cucumber Apostichopus japonicus.</title>
        <authorList>
            <person name="Xia H."/>
        </authorList>
    </citation>
    <scope>NUCLEOTIDE SEQUENCE [LARGE SCALE GENOMIC DNA]</scope>
    <source>
        <strain evidence="3 4">C4</strain>
    </source>
</reference>
<dbReference type="RefSeq" id="WP_114339333.1">
    <property type="nucleotide sequence ID" value="NZ_QPID01000010.1"/>
</dbReference>
<dbReference type="OrthoDB" id="9807829at2"/>
<dbReference type="EMBL" id="QPID01000010">
    <property type="protein sequence ID" value="RCU45477.1"/>
    <property type="molecule type" value="Genomic_DNA"/>
</dbReference>
<accession>A0A368N4J4</accession>
<comment type="caution">
    <text evidence="3">The sequence shown here is derived from an EMBL/GenBank/DDBJ whole genome shotgun (WGS) entry which is preliminary data.</text>
</comment>
<dbReference type="InterPro" id="IPR050188">
    <property type="entry name" value="RluA_PseudoU_synthase"/>
</dbReference>
<dbReference type="NCBIfam" id="TIGR01621">
    <property type="entry name" value="RluA-like"/>
    <property type="match status" value="1"/>
</dbReference>
<proteinExistence type="inferred from homology"/>
<dbReference type="SUPFAM" id="SSF55120">
    <property type="entry name" value="Pseudouridine synthase"/>
    <property type="match status" value="1"/>
</dbReference>
<keyword evidence="4" id="KW-1185">Reference proteome</keyword>
<dbReference type="CDD" id="cd02869">
    <property type="entry name" value="PseudoU_synth_RluA_like"/>
    <property type="match status" value="1"/>
</dbReference>
<protein>
    <submittedName>
        <fullName evidence="3">TIGR01621 family pseudouridine synthase</fullName>
    </submittedName>
</protein>
<dbReference type="PANTHER" id="PTHR21600:SF87">
    <property type="entry name" value="RNA PSEUDOURIDYLATE SYNTHASE DOMAIN-CONTAINING PROTEIN 1"/>
    <property type="match status" value="1"/>
</dbReference>
<gene>
    <name evidence="3" type="ORF">DU002_15600</name>
</gene>
<dbReference type="InterPro" id="IPR006145">
    <property type="entry name" value="PsdUridine_synth_RsuA/RluA"/>
</dbReference>
<name>A0A368N4J4_9GAMM</name>
<dbReference type="Proteomes" id="UP000252558">
    <property type="component" value="Unassembled WGS sequence"/>
</dbReference>
<dbReference type="Gene3D" id="3.30.2350.10">
    <property type="entry name" value="Pseudouridine synthase"/>
    <property type="match status" value="1"/>
</dbReference>
<dbReference type="AlphaFoldDB" id="A0A368N4J4"/>
<dbReference type="PROSITE" id="PS01129">
    <property type="entry name" value="PSI_RLU"/>
    <property type="match status" value="1"/>
</dbReference>
<dbReference type="InterPro" id="IPR006224">
    <property type="entry name" value="PsdUridine_synth_RluA-like_CS"/>
</dbReference>
<evidence type="ECO:0000256" key="1">
    <source>
        <dbReference type="ARBA" id="ARBA00010876"/>
    </source>
</evidence>
<evidence type="ECO:0000313" key="3">
    <source>
        <dbReference type="EMBL" id="RCU45477.1"/>
    </source>
</evidence>
<dbReference type="Pfam" id="PF00849">
    <property type="entry name" value="PseudoU_synth_2"/>
    <property type="match status" value="1"/>
</dbReference>
<sequence>MNKALAANAVSPIFVHDDFWIFNKPAGISCHDEPTTGEHGYFRLLRQALLEDVYPVHRLDKVTSGLLIVARSSEAAAQFGSLFANREMQKFYLAISDRKPKKKQGWVIGDMQRSRRSSWRLTSGKSDPAVSQFFSYSMRPGLRLFVVKPLSGKTHQIRVALKSLSAPIVGDHLYAGTPADRTYLHAYAVEFNWLGECLRYHCLPTDGVEFSPVESLLMAKELSCPWLLPWPQR</sequence>
<feature type="domain" description="Pseudouridine synthase RsuA/RluA-like" evidence="2">
    <location>
        <begin position="18"/>
        <end position="162"/>
    </location>
</feature>
<dbReference type="GO" id="GO:0000455">
    <property type="term" value="P:enzyme-directed rRNA pseudouridine synthesis"/>
    <property type="evidence" value="ECO:0007669"/>
    <property type="project" value="TreeGrafter"/>
</dbReference>
<evidence type="ECO:0000259" key="2">
    <source>
        <dbReference type="Pfam" id="PF00849"/>
    </source>
</evidence>
<dbReference type="InterPro" id="IPR006508">
    <property type="entry name" value="PsdUridine_synth_RluA-like"/>
</dbReference>
<dbReference type="InterPro" id="IPR020103">
    <property type="entry name" value="PsdUridine_synth_cat_dom_sf"/>
</dbReference>
<dbReference type="GO" id="GO:0140098">
    <property type="term" value="F:catalytic activity, acting on RNA"/>
    <property type="evidence" value="ECO:0007669"/>
    <property type="project" value="UniProtKB-ARBA"/>
</dbReference>
<organism evidence="3 4">
    <name type="scientific">Corallincola holothuriorum</name>
    <dbReference type="NCBI Taxonomy" id="2282215"/>
    <lineage>
        <taxon>Bacteria</taxon>
        <taxon>Pseudomonadati</taxon>
        <taxon>Pseudomonadota</taxon>
        <taxon>Gammaproteobacteria</taxon>
        <taxon>Alteromonadales</taxon>
        <taxon>Psychromonadaceae</taxon>
        <taxon>Corallincola</taxon>
    </lineage>
</organism>
<dbReference type="PANTHER" id="PTHR21600">
    <property type="entry name" value="MITOCHONDRIAL RNA PSEUDOURIDINE SYNTHASE"/>
    <property type="match status" value="1"/>
</dbReference>
<comment type="similarity">
    <text evidence="1">Belongs to the pseudouridine synthase RluA family.</text>
</comment>
<dbReference type="GO" id="GO:0003723">
    <property type="term" value="F:RNA binding"/>
    <property type="evidence" value="ECO:0007669"/>
    <property type="project" value="InterPro"/>
</dbReference>
<dbReference type="GO" id="GO:0009982">
    <property type="term" value="F:pseudouridine synthase activity"/>
    <property type="evidence" value="ECO:0007669"/>
    <property type="project" value="InterPro"/>
</dbReference>